<sequence>MERPELEDSLARTHGRDHAAVGERITEADGLSAVWRSTRNPLGRIEITAVLDANARPRQVATFAPGTDLAQARELYPKWNQLWDNVKRDYWADIAASAGCAPVTGGENLR</sequence>
<dbReference type="EMBL" id="PSZD01000004">
    <property type="protein sequence ID" value="PPJ30538.1"/>
    <property type="molecule type" value="Genomic_DNA"/>
</dbReference>
<dbReference type="AlphaFoldDB" id="A0A2S6AAK1"/>
<keyword evidence="3" id="KW-1185">Reference proteome</keyword>
<protein>
    <submittedName>
        <fullName evidence="2">Uncharacterized protein</fullName>
    </submittedName>
</protein>
<dbReference type="Proteomes" id="UP000238356">
    <property type="component" value="Unassembled WGS sequence"/>
</dbReference>
<name>A0A2S6AAK1_9NOCA</name>
<feature type="region of interest" description="Disordered" evidence="1">
    <location>
        <begin position="1"/>
        <end position="23"/>
    </location>
</feature>
<evidence type="ECO:0000256" key="1">
    <source>
        <dbReference type="SAM" id="MobiDB-lite"/>
    </source>
</evidence>
<comment type="caution">
    <text evidence="2">The sequence shown here is derived from an EMBL/GenBank/DDBJ whole genome shotgun (WGS) entry which is preliminary data.</text>
</comment>
<organism evidence="2 3">
    <name type="scientific">Nocardia nova</name>
    <dbReference type="NCBI Taxonomy" id="37330"/>
    <lineage>
        <taxon>Bacteria</taxon>
        <taxon>Bacillati</taxon>
        <taxon>Actinomycetota</taxon>
        <taxon>Actinomycetes</taxon>
        <taxon>Mycobacteriales</taxon>
        <taxon>Nocardiaceae</taxon>
        <taxon>Nocardia</taxon>
    </lineage>
</organism>
<reference evidence="2 3" key="1">
    <citation type="submission" date="2018-02" db="EMBL/GenBank/DDBJ databases">
        <title>8 Nocardia nova and 1 Nocardia cyriacigeorgica strain used for evolution to TMP-SMX.</title>
        <authorList>
            <person name="Mehta H."/>
            <person name="Weng J."/>
            <person name="Shamoo Y."/>
        </authorList>
    </citation>
    <scope>NUCLEOTIDE SEQUENCE [LARGE SCALE GENOMIC DNA]</scope>
    <source>
        <strain evidence="2 3">BAA2227</strain>
    </source>
</reference>
<evidence type="ECO:0000313" key="3">
    <source>
        <dbReference type="Proteomes" id="UP000238356"/>
    </source>
</evidence>
<proteinExistence type="predicted"/>
<gene>
    <name evidence="2" type="ORF">C5F51_08665</name>
</gene>
<accession>A0A2S6AAK1</accession>
<evidence type="ECO:0000313" key="2">
    <source>
        <dbReference type="EMBL" id="PPJ30538.1"/>
    </source>
</evidence>